<dbReference type="Pfam" id="PF05159">
    <property type="entry name" value="Capsule_synth"/>
    <property type="match status" value="1"/>
</dbReference>
<dbReference type="OrthoDB" id="9782449at2"/>
<sequence length="435" mass="50916">MKLLFVENQYKTFFFEAIALKLQEQGHDIFWIVQNKKFAPKSKFNTHIIPYPKKNSKTYTPDKSIDYIIESDRNMNYFEYKDKSHFYYYSEVLKKLVHEIHPDFIFGECTLFHELLIAKHCKELGIKYLNPLPCRYPTNKFTFYLYHTMESYGGCNKDLPREKAIEIIDNINGRVIAPDYMKPLVKTKFEKLQDKLYKTRGYYLGEKYNTPSPFVKLKIEKTKNQNKQKWDVLAQEGVDKTDGFKVLYPLQVQPEENIDVWGRPRRNQLKVIQEIVENLPEDAILYVKPNPKPRYEVDGDMIHFVSNHKKIKMISHSTSMTEVFNDFDLIITVTGTVAIESILANKPVVTLIKTLNNTVKNCIYLEKLDNLEDIILNVKNDSFPKATLDEKIGLINLLNRTSYEGNVSDVFNDPNCLDEDNINLIVSAFNEIIEK</sequence>
<dbReference type="InterPro" id="IPR007833">
    <property type="entry name" value="Capsule_polysaccharide_synth"/>
</dbReference>
<evidence type="ECO:0000313" key="2">
    <source>
        <dbReference type="Proteomes" id="UP000238426"/>
    </source>
</evidence>
<accession>A0A2T1NCX7</accession>
<dbReference type="Proteomes" id="UP000238426">
    <property type="component" value="Unassembled WGS sequence"/>
</dbReference>
<evidence type="ECO:0008006" key="3">
    <source>
        <dbReference type="Google" id="ProtNLM"/>
    </source>
</evidence>
<dbReference type="GO" id="GO:0000271">
    <property type="term" value="P:polysaccharide biosynthetic process"/>
    <property type="evidence" value="ECO:0007669"/>
    <property type="project" value="InterPro"/>
</dbReference>
<reference evidence="1 2" key="1">
    <citation type="submission" date="2018-03" db="EMBL/GenBank/DDBJ databases">
        <title>Mesoflavibacter sp. HG37 and Mesoflavibacter sp. HG96 sp.nov., two marine bacteria isolated from seawater of Western Pacific Ocean.</title>
        <authorList>
            <person name="Cheng H."/>
            <person name="Wu Y.-H."/>
            <person name="Guo L.-L."/>
            <person name="Xu X.-W."/>
        </authorList>
    </citation>
    <scope>NUCLEOTIDE SEQUENCE [LARGE SCALE GENOMIC DNA]</scope>
    <source>
        <strain evidence="1 2">KCTC 32269</strain>
    </source>
</reference>
<dbReference type="SUPFAM" id="SSF53756">
    <property type="entry name" value="UDP-Glycosyltransferase/glycogen phosphorylase"/>
    <property type="match status" value="1"/>
</dbReference>
<gene>
    <name evidence="1" type="ORF">C7H52_03015</name>
</gene>
<organism evidence="1 2">
    <name type="scientific">Aurantibacter aestuarii</name>
    <dbReference type="NCBI Taxonomy" id="1266046"/>
    <lineage>
        <taxon>Bacteria</taxon>
        <taxon>Pseudomonadati</taxon>
        <taxon>Bacteroidota</taxon>
        <taxon>Flavobacteriia</taxon>
        <taxon>Flavobacteriales</taxon>
        <taxon>Flavobacteriaceae</taxon>
        <taxon>Aurantibacter</taxon>
    </lineage>
</organism>
<dbReference type="Gene3D" id="3.40.50.12580">
    <property type="match status" value="1"/>
</dbReference>
<evidence type="ECO:0000313" key="1">
    <source>
        <dbReference type="EMBL" id="PSG90267.1"/>
    </source>
</evidence>
<name>A0A2T1NCX7_9FLAO</name>
<protein>
    <recommendedName>
        <fullName evidence="3">Capsule polysaccharide biosynthesis protein</fullName>
    </recommendedName>
</protein>
<proteinExistence type="predicted"/>
<keyword evidence="2" id="KW-1185">Reference proteome</keyword>
<dbReference type="EMBL" id="PXOQ01000007">
    <property type="protein sequence ID" value="PSG90267.1"/>
    <property type="molecule type" value="Genomic_DNA"/>
</dbReference>
<dbReference type="InterPro" id="IPR043148">
    <property type="entry name" value="TagF_C"/>
</dbReference>
<dbReference type="AlphaFoldDB" id="A0A2T1NCX7"/>
<dbReference type="RefSeq" id="WP_106462407.1">
    <property type="nucleotide sequence ID" value="NZ_PXOQ01000007.1"/>
</dbReference>
<dbReference type="GO" id="GO:0015774">
    <property type="term" value="P:polysaccharide transport"/>
    <property type="evidence" value="ECO:0007669"/>
    <property type="project" value="InterPro"/>
</dbReference>
<comment type="caution">
    <text evidence="1">The sequence shown here is derived from an EMBL/GenBank/DDBJ whole genome shotgun (WGS) entry which is preliminary data.</text>
</comment>